<keyword evidence="3" id="KW-1185">Reference proteome</keyword>
<feature type="compositionally biased region" description="Pro residues" evidence="1">
    <location>
        <begin position="248"/>
        <end position="277"/>
    </location>
</feature>
<feature type="compositionally biased region" description="Pro residues" evidence="1">
    <location>
        <begin position="427"/>
        <end position="442"/>
    </location>
</feature>
<feature type="compositionally biased region" description="Low complexity" evidence="1">
    <location>
        <begin position="111"/>
        <end position="139"/>
    </location>
</feature>
<feature type="compositionally biased region" description="Pro residues" evidence="1">
    <location>
        <begin position="596"/>
        <end position="624"/>
    </location>
</feature>
<dbReference type="OrthoDB" id="2507336at2759"/>
<feature type="compositionally biased region" description="Low complexity" evidence="1">
    <location>
        <begin position="182"/>
        <end position="191"/>
    </location>
</feature>
<accession>K5V335</accession>
<dbReference type="EMBL" id="JH930471">
    <property type="protein sequence ID" value="EKM56976.1"/>
    <property type="molecule type" value="Genomic_DNA"/>
</dbReference>
<sequence length="725" mass="78140">MMVPMPPSRTPSTPSVSMRLSVSTPRGTTPSIHSTLETLLPEPEPPIMPRNATVDDIDQLMKLLQDAENARGSDSADSRAQIQELRDLLHNLIDELRQREAPPPPVPVKDVSVGRSSVVSSSELGSLPPLLPPVTVVAPQPRPAYPPPLVEMKEIGISPAPPEPKPIYLSPPRRRGASPETLSDSASFLSSHHSDDWSLMESESYPALPRSLSWSSSEPSSPESSPSESDVSVRPRSALSVDRGATPSPIPSPTSMPMPIRMPVPTVPVPMPVPQPASPTGSTVSSATARPFGLSDIRELLDALRREVDNLANGQNAANRKLDEVRQHPAPSAPDYSDRLGRIEMLLHDLLTRPAAPAVERVAPPPPEPAPPREESEYESSDGSSIFRQFRDFLDRSRADIPPVHMPTPRHAGPTLDERLAELAASEPPPAAAPVQPPPPLVPLIYRPGPRLGRPRSTSPTFDVELPARPGTVPIPEPVFVERSRRTPRVRPMPRPRPAPASVPLTSVPPSVSEPPDQGPRDFRIPPDDRARTPATMFGAESTGPDIDMLREVQRRRGGDGTARYGRPPSAPPDLGQEPPRRPGQAWYQTGQAVPPGGPLPPGVPPPGDFVPGGPLPPGVPPPGDFTVPPGAVPTGAQPGVQPAFVLPPGGIEGIVELLRDQRVAQTASIDQQREIMRYLRALNDWLGRDVQDRQSEIRAVAARVDQLRDLLLQVLNTQGQGRRS</sequence>
<dbReference type="InParanoid" id="K5V335"/>
<feature type="compositionally biased region" description="Low complexity" evidence="1">
    <location>
        <begin position="209"/>
        <end position="237"/>
    </location>
</feature>
<dbReference type="HOGENOM" id="CLU_382027_0_0_1"/>
<feature type="region of interest" description="Disordered" evidence="1">
    <location>
        <begin position="96"/>
        <end position="290"/>
    </location>
</feature>
<feature type="compositionally biased region" description="Basic and acidic residues" evidence="1">
    <location>
        <begin position="389"/>
        <end position="399"/>
    </location>
</feature>
<organism evidence="2 3">
    <name type="scientific">Phanerochaete carnosa (strain HHB-10118-sp)</name>
    <name type="common">White-rot fungus</name>
    <name type="synonym">Peniophora carnosa</name>
    <dbReference type="NCBI Taxonomy" id="650164"/>
    <lineage>
        <taxon>Eukaryota</taxon>
        <taxon>Fungi</taxon>
        <taxon>Dikarya</taxon>
        <taxon>Basidiomycota</taxon>
        <taxon>Agaricomycotina</taxon>
        <taxon>Agaricomycetes</taxon>
        <taxon>Polyporales</taxon>
        <taxon>Phanerochaetaceae</taxon>
        <taxon>Phanerochaete</taxon>
    </lineage>
</organism>
<dbReference type="AlphaFoldDB" id="K5V335"/>
<gene>
    <name evidence="2" type="ORF">PHACADRAFT_172686</name>
</gene>
<proteinExistence type="predicted"/>
<feature type="non-terminal residue" evidence="2">
    <location>
        <position position="1"/>
    </location>
</feature>
<feature type="compositionally biased region" description="Basic and acidic residues" evidence="1">
    <location>
        <begin position="548"/>
        <end position="559"/>
    </location>
</feature>
<feature type="region of interest" description="Disordered" evidence="1">
    <location>
        <begin position="355"/>
        <end position="641"/>
    </location>
</feature>
<feature type="compositionally biased region" description="Low complexity" evidence="1">
    <location>
        <begin position="502"/>
        <end position="516"/>
    </location>
</feature>
<feature type="region of interest" description="Disordered" evidence="1">
    <location>
        <begin position="312"/>
        <end position="340"/>
    </location>
</feature>
<dbReference type="KEGG" id="pco:PHACADRAFT_172686"/>
<evidence type="ECO:0000313" key="2">
    <source>
        <dbReference type="EMBL" id="EKM56976.1"/>
    </source>
</evidence>
<name>K5V335_PHACS</name>
<feature type="compositionally biased region" description="Low complexity" evidence="1">
    <location>
        <begin position="10"/>
        <end position="19"/>
    </location>
</feature>
<evidence type="ECO:0000313" key="3">
    <source>
        <dbReference type="Proteomes" id="UP000008370"/>
    </source>
</evidence>
<evidence type="ECO:0000256" key="1">
    <source>
        <dbReference type="SAM" id="MobiDB-lite"/>
    </source>
</evidence>
<feature type="compositionally biased region" description="Pro residues" evidence="1">
    <location>
        <begin position="140"/>
        <end position="149"/>
    </location>
</feature>
<protein>
    <submittedName>
        <fullName evidence="2">Uncharacterized protein</fullName>
    </submittedName>
</protein>
<feature type="compositionally biased region" description="Basic and acidic residues" evidence="1">
    <location>
        <begin position="519"/>
        <end position="532"/>
    </location>
</feature>
<reference evidence="2 3" key="1">
    <citation type="journal article" date="2012" name="BMC Genomics">
        <title>Comparative genomics of the white-rot fungi, Phanerochaete carnosa and P. chrysosporium, to elucidate the genetic basis of the distinct wood types they colonize.</title>
        <authorList>
            <person name="Suzuki H."/>
            <person name="MacDonald J."/>
            <person name="Syed K."/>
            <person name="Salamov A."/>
            <person name="Hori C."/>
            <person name="Aerts A."/>
            <person name="Henrissat B."/>
            <person name="Wiebenga A."/>
            <person name="vanKuyk P.A."/>
            <person name="Barry K."/>
            <person name="Lindquist E."/>
            <person name="LaButti K."/>
            <person name="Lapidus A."/>
            <person name="Lucas S."/>
            <person name="Coutinho P."/>
            <person name="Gong Y."/>
            <person name="Samejima M."/>
            <person name="Mahadevan R."/>
            <person name="Abou-Zaid M."/>
            <person name="de Vries R.P."/>
            <person name="Igarashi K."/>
            <person name="Yadav J.S."/>
            <person name="Grigoriev I.V."/>
            <person name="Master E.R."/>
        </authorList>
    </citation>
    <scope>NUCLEOTIDE SEQUENCE [LARGE SCALE GENOMIC DNA]</scope>
    <source>
        <strain evidence="2 3">HHB-10118-sp</strain>
    </source>
</reference>
<feature type="region of interest" description="Disordered" evidence="1">
    <location>
        <begin position="1"/>
        <end position="51"/>
    </location>
</feature>
<feature type="compositionally biased region" description="Polar residues" evidence="1">
    <location>
        <begin position="20"/>
        <end position="34"/>
    </location>
</feature>
<dbReference type="GeneID" id="18909604"/>
<dbReference type="Proteomes" id="UP000008370">
    <property type="component" value="Unassembled WGS sequence"/>
</dbReference>
<dbReference type="RefSeq" id="XP_007394805.1">
    <property type="nucleotide sequence ID" value="XM_007394743.1"/>
</dbReference>